<dbReference type="WBParaSite" id="TCLT_0000718301-mRNA-1">
    <property type="protein sequence ID" value="TCLT_0000718301-mRNA-1"/>
    <property type="gene ID" value="TCLT_0000718301"/>
</dbReference>
<reference evidence="1 2" key="2">
    <citation type="submission" date="2018-11" db="EMBL/GenBank/DDBJ databases">
        <authorList>
            <consortium name="Pathogen Informatics"/>
        </authorList>
    </citation>
    <scope>NUCLEOTIDE SEQUENCE [LARGE SCALE GENOMIC DNA]</scope>
</reference>
<dbReference type="AlphaFoldDB" id="A0A0N5D2R2"/>
<evidence type="ECO:0000313" key="1">
    <source>
        <dbReference type="EMBL" id="VDN04603.1"/>
    </source>
</evidence>
<protein>
    <submittedName>
        <fullName evidence="3">ARF7 effector protein C-terminal domain-containing protein</fullName>
    </submittedName>
</protein>
<organism evidence="3">
    <name type="scientific">Thelazia callipaeda</name>
    <name type="common">Oriental eyeworm</name>
    <name type="synonym">Parasitic nematode</name>
    <dbReference type="NCBI Taxonomy" id="103827"/>
    <lineage>
        <taxon>Eukaryota</taxon>
        <taxon>Metazoa</taxon>
        <taxon>Ecdysozoa</taxon>
        <taxon>Nematoda</taxon>
        <taxon>Chromadorea</taxon>
        <taxon>Rhabditida</taxon>
        <taxon>Spirurina</taxon>
        <taxon>Spiruromorpha</taxon>
        <taxon>Thelazioidea</taxon>
        <taxon>Thelaziidae</taxon>
        <taxon>Thelazia</taxon>
    </lineage>
</organism>
<gene>
    <name evidence="1" type="ORF">TCLT_LOCUS7172</name>
</gene>
<sequence>MSSVSLRLSADESAREDNNIALNQSMPDAYSDVKKVAMVRSSSELLPTRLEQSSWPNRLSCYRLGTTMNEVPLIGECRSCAQSYHCNCCPGCDHLVIIYAVGCQKFLTEREIRQVTAEKKKQLFFFNISL</sequence>
<keyword evidence="2" id="KW-1185">Reference proteome</keyword>
<accession>A0A0N5D2R2</accession>
<reference evidence="3" key="1">
    <citation type="submission" date="2017-02" db="UniProtKB">
        <authorList>
            <consortium name="WormBaseParasite"/>
        </authorList>
    </citation>
    <scope>IDENTIFICATION</scope>
</reference>
<dbReference type="STRING" id="103827.A0A0N5D2R2"/>
<dbReference type="Proteomes" id="UP000276776">
    <property type="component" value="Unassembled WGS sequence"/>
</dbReference>
<evidence type="ECO:0000313" key="3">
    <source>
        <dbReference type="WBParaSite" id="TCLT_0000718301-mRNA-1"/>
    </source>
</evidence>
<dbReference type="EMBL" id="UYYF01004482">
    <property type="protein sequence ID" value="VDN04603.1"/>
    <property type="molecule type" value="Genomic_DNA"/>
</dbReference>
<evidence type="ECO:0000313" key="2">
    <source>
        <dbReference type="Proteomes" id="UP000276776"/>
    </source>
</evidence>
<proteinExistence type="predicted"/>
<name>A0A0N5D2R2_THECL</name>